<dbReference type="PANTHER" id="PTHR43737">
    <property type="entry name" value="BLL7424 PROTEIN"/>
    <property type="match status" value="1"/>
</dbReference>
<gene>
    <name evidence="1" type="ORF">Pan216_20500</name>
</gene>
<evidence type="ECO:0008006" key="3">
    <source>
        <dbReference type="Google" id="ProtNLM"/>
    </source>
</evidence>
<evidence type="ECO:0000313" key="1">
    <source>
        <dbReference type="EMBL" id="QDU61196.1"/>
    </source>
</evidence>
<dbReference type="InterPro" id="IPR010869">
    <property type="entry name" value="DUF1501"/>
</dbReference>
<protein>
    <recommendedName>
        <fullName evidence="3">Sulfatase</fullName>
    </recommendedName>
</protein>
<dbReference type="InterPro" id="IPR017850">
    <property type="entry name" value="Alkaline_phosphatase_core_sf"/>
</dbReference>
<dbReference type="Gene3D" id="3.40.720.10">
    <property type="entry name" value="Alkaline Phosphatase, subunit A"/>
    <property type="match status" value="1"/>
</dbReference>
<name>A0A518B2N5_9BACT</name>
<keyword evidence="2" id="KW-1185">Reference proteome</keyword>
<dbReference type="PANTHER" id="PTHR43737:SF1">
    <property type="entry name" value="DUF1501 DOMAIN-CONTAINING PROTEIN"/>
    <property type="match status" value="1"/>
</dbReference>
<reference evidence="1 2" key="1">
    <citation type="submission" date="2019-02" db="EMBL/GenBank/DDBJ databases">
        <title>Deep-cultivation of Planctomycetes and their phenomic and genomic characterization uncovers novel biology.</title>
        <authorList>
            <person name="Wiegand S."/>
            <person name="Jogler M."/>
            <person name="Boedeker C."/>
            <person name="Pinto D."/>
            <person name="Vollmers J."/>
            <person name="Rivas-Marin E."/>
            <person name="Kohn T."/>
            <person name="Peeters S.H."/>
            <person name="Heuer A."/>
            <person name="Rast P."/>
            <person name="Oberbeckmann S."/>
            <person name="Bunk B."/>
            <person name="Jeske O."/>
            <person name="Meyerdierks A."/>
            <person name="Storesund J.E."/>
            <person name="Kallscheuer N."/>
            <person name="Luecker S."/>
            <person name="Lage O.M."/>
            <person name="Pohl T."/>
            <person name="Merkel B.J."/>
            <person name="Hornburger P."/>
            <person name="Mueller R.-W."/>
            <person name="Bruemmer F."/>
            <person name="Labrenz M."/>
            <person name="Spormann A.M."/>
            <person name="Op den Camp H."/>
            <person name="Overmann J."/>
            <person name="Amann R."/>
            <person name="Jetten M.S.M."/>
            <person name="Mascher T."/>
            <person name="Medema M.H."/>
            <person name="Devos D.P."/>
            <person name="Kaster A.-K."/>
            <person name="Ovreas L."/>
            <person name="Rohde M."/>
            <person name="Galperin M.Y."/>
            <person name="Jogler C."/>
        </authorList>
    </citation>
    <scope>NUCLEOTIDE SEQUENCE [LARGE SCALE GENOMIC DNA]</scope>
    <source>
        <strain evidence="1 2">Pan216</strain>
    </source>
</reference>
<dbReference type="OrthoDB" id="127333at2"/>
<dbReference type="EMBL" id="CP036279">
    <property type="protein sequence ID" value="QDU61196.1"/>
    <property type="molecule type" value="Genomic_DNA"/>
</dbReference>
<dbReference type="Proteomes" id="UP000317093">
    <property type="component" value="Chromosome"/>
</dbReference>
<proteinExistence type="predicted"/>
<organism evidence="1 2">
    <name type="scientific">Kolteria novifilia</name>
    <dbReference type="NCBI Taxonomy" id="2527975"/>
    <lineage>
        <taxon>Bacteria</taxon>
        <taxon>Pseudomonadati</taxon>
        <taxon>Planctomycetota</taxon>
        <taxon>Planctomycetia</taxon>
        <taxon>Kolteriales</taxon>
        <taxon>Kolteriaceae</taxon>
        <taxon>Kolteria</taxon>
    </lineage>
</organism>
<evidence type="ECO:0000313" key="2">
    <source>
        <dbReference type="Proteomes" id="UP000317093"/>
    </source>
</evidence>
<dbReference type="PROSITE" id="PS51318">
    <property type="entry name" value="TAT"/>
    <property type="match status" value="1"/>
</dbReference>
<sequence>MTDLTNALQALTRRELFQTVGTGIGAAALTSLLQRDAAAESLDSAKADPARRTHFAPKAKSVIYIHLVGAPSHLDLFDHKPELQKRDGELCPDEMFKGKRLAFIRNQPTLLGTPKEKKFTFRRVGESGHAISNLMPNLQEVADEITFINTLHTDQFNHGPAQMYLLSGFERFGRPSIGSWTTYGLGSENENLPGFVVLITGQVLGAGSSAWGSGFLPTVYQGVEFRSQGDPVLFLSNPKGIDTASRRRVLDAINTINQDGLANVGDPEIATRIKQYEMAFRMQSSVPELMDIKSEPLEVHERYGTKPGKTSFANNCLLARRLVERGVRFVQLFDQGWDMHGSVFSRLPVKCGQVDQPIAALIGDLKERGLLDDTLVVWSAEFGRTPMAQGRNGTGKVTKAGRDHHKEAYTVWMAGGGVRRGFSHGATDELGYAVAENPVHVHDLNATILHLLGMDHKRLTFRYQGRDYRLTDVHGDVVHEIIA</sequence>
<accession>A0A518B2N5</accession>
<dbReference type="SUPFAM" id="SSF53649">
    <property type="entry name" value="Alkaline phosphatase-like"/>
    <property type="match status" value="1"/>
</dbReference>
<dbReference type="RefSeq" id="WP_145257822.1">
    <property type="nucleotide sequence ID" value="NZ_CP036279.1"/>
</dbReference>
<dbReference type="Pfam" id="PF07394">
    <property type="entry name" value="DUF1501"/>
    <property type="match status" value="1"/>
</dbReference>
<dbReference type="KEGG" id="knv:Pan216_20500"/>
<dbReference type="InterPro" id="IPR006311">
    <property type="entry name" value="TAT_signal"/>
</dbReference>
<dbReference type="AlphaFoldDB" id="A0A518B2N5"/>